<proteinExistence type="predicted"/>
<reference evidence="1" key="3">
    <citation type="submission" date="2025-09" db="UniProtKB">
        <authorList>
            <consortium name="Ensembl"/>
        </authorList>
    </citation>
    <scope>IDENTIFICATION</scope>
</reference>
<dbReference type="InParanoid" id="H2XM00"/>
<sequence>MFNGYVITWNAQHSPGMTLDCITARGVLVL</sequence>
<reference evidence="2" key="1">
    <citation type="journal article" date="2002" name="Science">
        <title>The draft genome of Ciona intestinalis: insights into chordate and vertebrate origins.</title>
        <authorList>
            <person name="Dehal P."/>
            <person name="Satou Y."/>
            <person name="Campbell R.K."/>
            <person name="Chapman J."/>
            <person name="Degnan B."/>
            <person name="De Tomaso A."/>
            <person name="Davidson B."/>
            <person name="Di Gregorio A."/>
            <person name="Gelpke M."/>
            <person name="Goodstein D.M."/>
            <person name="Harafuji N."/>
            <person name="Hastings K.E."/>
            <person name="Ho I."/>
            <person name="Hotta K."/>
            <person name="Huang W."/>
            <person name="Kawashima T."/>
            <person name="Lemaire P."/>
            <person name="Martinez D."/>
            <person name="Meinertzhagen I.A."/>
            <person name="Necula S."/>
            <person name="Nonaka M."/>
            <person name="Putnam N."/>
            <person name="Rash S."/>
            <person name="Saiga H."/>
            <person name="Satake M."/>
            <person name="Terry A."/>
            <person name="Yamada L."/>
            <person name="Wang H.G."/>
            <person name="Awazu S."/>
            <person name="Azumi K."/>
            <person name="Boore J."/>
            <person name="Branno M."/>
            <person name="Chin-Bow S."/>
            <person name="DeSantis R."/>
            <person name="Doyle S."/>
            <person name="Francino P."/>
            <person name="Keys D.N."/>
            <person name="Haga S."/>
            <person name="Hayashi H."/>
            <person name="Hino K."/>
            <person name="Imai K.S."/>
            <person name="Inaba K."/>
            <person name="Kano S."/>
            <person name="Kobayashi K."/>
            <person name="Kobayashi M."/>
            <person name="Lee B.I."/>
            <person name="Makabe K.W."/>
            <person name="Manohar C."/>
            <person name="Matassi G."/>
            <person name="Medina M."/>
            <person name="Mochizuki Y."/>
            <person name="Mount S."/>
            <person name="Morishita T."/>
            <person name="Miura S."/>
            <person name="Nakayama A."/>
            <person name="Nishizaka S."/>
            <person name="Nomoto H."/>
            <person name="Ohta F."/>
            <person name="Oishi K."/>
            <person name="Rigoutsos I."/>
            <person name="Sano M."/>
            <person name="Sasaki A."/>
            <person name="Sasakura Y."/>
            <person name="Shoguchi E."/>
            <person name="Shin-i T."/>
            <person name="Spagnuolo A."/>
            <person name="Stainier D."/>
            <person name="Suzuki M.M."/>
            <person name="Tassy O."/>
            <person name="Takatori N."/>
            <person name="Tokuoka M."/>
            <person name="Yagi K."/>
            <person name="Yoshizaki F."/>
            <person name="Wada S."/>
            <person name="Zhang C."/>
            <person name="Hyatt P.D."/>
            <person name="Larimer F."/>
            <person name="Detter C."/>
            <person name="Doggett N."/>
            <person name="Glavina T."/>
            <person name="Hawkins T."/>
            <person name="Richardson P."/>
            <person name="Lucas S."/>
            <person name="Kohara Y."/>
            <person name="Levine M."/>
            <person name="Satoh N."/>
            <person name="Rokhsar D.S."/>
        </authorList>
    </citation>
    <scope>NUCLEOTIDE SEQUENCE [LARGE SCALE GENOMIC DNA]</scope>
</reference>
<evidence type="ECO:0000313" key="1">
    <source>
        <dbReference type="Ensembl" id="ENSCINP00000030682.1"/>
    </source>
</evidence>
<reference evidence="1" key="2">
    <citation type="submission" date="2025-08" db="UniProtKB">
        <authorList>
            <consortium name="Ensembl"/>
        </authorList>
    </citation>
    <scope>IDENTIFICATION</scope>
</reference>
<organism evidence="1 2">
    <name type="scientific">Ciona intestinalis</name>
    <name type="common">Transparent sea squirt</name>
    <name type="synonym">Ascidia intestinalis</name>
    <dbReference type="NCBI Taxonomy" id="7719"/>
    <lineage>
        <taxon>Eukaryota</taxon>
        <taxon>Metazoa</taxon>
        <taxon>Chordata</taxon>
        <taxon>Tunicata</taxon>
        <taxon>Ascidiacea</taxon>
        <taxon>Phlebobranchia</taxon>
        <taxon>Cionidae</taxon>
        <taxon>Ciona</taxon>
    </lineage>
</organism>
<dbReference type="AlphaFoldDB" id="H2XM00"/>
<protein>
    <submittedName>
        <fullName evidence="1">Uncharacterized protein</fullName>
    </submittedName>
</protein>
<dbReference type="Ensembl" id="ENSCINT00000035255.1">
    <property type="protein sequence ID" value="ENSCINP00000030682.1"/>
    <property type="gene ID" value="ENSCING00000018334.1"/>
</dbReference>
<name>H2XM00_CIOIN</name>
<keyword evidence="2" id="KW-1185">Reference proteome</keyword>
<dbReference type="HOGENOM" id="CLU_3406258_0_0_1"/>
<evidence type="ECO:0000313" key="2">
    <source>
        <dbReference type="Proteomes" id="UP000008144"/>
    </source>
</evidence>
<accession>H2XM00</accession>
<dbReference type="Proteomes" id="UP000008144">
    <property type="component" value="Unassembled WGS sequence"/>
</dbReference>